<dbReference type="Proteomes" id="UP000202719">
    <property type="component" value="Segment"/>
</dbReference>
<protein>
    <submittedName>
        <fullName evidence="2">ORF131</fullName>
    </submittedName>
</protein>
<keyword evidence="1" id="KW-0812">Transmembrane</keyword>
<evidence type="ECO:0000313" key="2">
    <source>
        <dbReference type="EMBL" id="ALN42064.1"/>
    </source>
</evidence>
<reference evidence="2" key="2">
    <citation type="journal article" date="2016" name="PLoS ONE">
        <title>Genome of Cnaphalocrocis medinalis Granulovirus, the First Crambidae-Infecting Betabaculovirus Isolated from Rice Leaffolder to Sequenced.</title>
        <authorList>
            <person name="Han G."/>
            <person name="Xu J."/>
            <person name="Liu Q."/>
            <person name="Li C."/>
            <person name="Xu H."/>
            <person name="Lu Z."/>
        </authorList>
    </citation>
    <scope>NUCLEOTIDE SEQUENCE</scope>
</reference>
<dbReference type="RefSeq" id="YP_009230035.1">
    <property type="nucleotide sequence ID" value="NC_029304.2"/>
</dbReference>
<reference evidence="3 4" key="1">
    <citation type="journal article" date="2015" name="Virol. Sin.">
        <title>Genome sequencing and analysis of a granulovirus isolated from the Asiatic rice leafroller, Cnaphalocrocis medinalis.</title>
        <authorList>
            <person name="Zhang S."/>
            <person name="Zhu Z."/>
            <person name="Sun S."/>
            <person name="Chen Q."/>
            <person name="Deng F."/>
            <person name="Yang K."/>
        </authorList>
    </citation>
    <scope>NUCLEOTIDE SEQUENCE [LARGE SCALE GENOMIC DNA]</scope>
    <source>
        <strain evidence="3 4">Enping</strain>
    </source>
</reference>
<dbReference type="EMBL" id="KU593505">
    <property type="protein sequence ID" value="AMF83868.1"/>
    <property type="molecule type" value="Genomic_DNA"/>
</dbReference>
<evidence type="ECO:0000256" key="1">
    <source>
        <dbReference type="SAM" id="Phobius"/>
    </source>
</evidence>
<name>A0A120L172_9BBAC</name>
<sequence length="74" mass="8538">MNPVYKPTTVPVTSNTNAITQEIFVFALLCVSILLVTVIFIYIAYCEYNASKNFYLLTKALKNWNDNTQIKNWI</sequence>
<proteinExistence type="predicted"/>
<accession>A0A120L172</accession>
<feature type="transmembrane region" description="Helical" evidence="1">
    <location>
        <begin position="23"/>
        <end position="45"/>
    </location>
</feature>
<keyword evidence="1" id="KW-0472">Membrane</keyword>
<dbReference type="KEGG" id="vg:26855144"/>
<reference evidence="3" key="3">
    <citation type="submission" date="2016-01" db="EMBL/GenBank/DDBJ databases">
        <authorList>
            <person name="McClelland M."/>
            <person name="Jain A."/>
            <person name="Saraogi P."/>
            <person name="Mendelson R."/>
            <person name="Westerman R."/>
            <person name="SanMiguel P."/>
            <person name="Csonka L."/>
        </authorList>
    </citation>
    <scope>NUCLEOTIDE SEQUENCE</scope>
    <source>
        <strain evidence="3">Enping</strain>
    </source>
</reference>
<dbReference type="EMBL" id="KP658210">
    <property type="protein sequence ID" value="ALN42064.1"/>
    <property type="molecule type" value="Genomic_DNA"/>
</dbReference>
<evidence type="ECO:0000313" key="4">
    <source>
        <dbReference type="Proteomes" id="UP000202719"/>
    </source>
</evidence>
<keyword evidence="1" id="KW-1133">Transmembrane helix</keyword>
<dbReference type="GeneID" id="26855144"/>
<evidence type="ECO:0000313" key="3">
    <source>
        <dbReference type="EMBL" id="AMF83868.1"/>
    </source>
</evidence>
<organism evidence="3 4">
    <name type="scientific">Cnaphalocrocis medinalis granulovirus</name>
    <dbReference type="NCBI Taxonomy" id="1750712"/>
    <lineage>
        <taxon>Viruses</taxon>
        <taxon>Viruses incertae sedis</taxon>
        <taxon>Naldaviricetes</taxon>
        <taxon>Lefavirales</taxon>
        <taxon>Baculoviridae</taxon>
        <taxon>Betabaculovirus</taxon>
        <taxon>Betabaculovirus cnamedinalis</taxon>
    </lineage>
</organism>
<keyword evidence="4" id="KW-1185">Reference proteome</keyword>